<keyword evidence="2" id="KW-0812">Transmembrane</keyword>
<evidence type="ECO:0000256" key="1">
    <source>
        <dbReference type="SAM" id="MobiDB-lite"/>
    </source>
</evidence>
<comment type="caution">
    <text evidence="3">The sequence shown here is derived from an EMBL/GenBank/DDBJ whole genome shotgun (WGS) entry which is preliminary data.</text>
</comment>
<proteinExistence type="predicted"/>
<dbReference type="Proteomes" id="UP000468581">
    <property type="component" value="Unassembled WGS sequence"/>
</dbReference>
<reference evidence="3 4" key="1">
    <citation type="submission" date="2020-01" db="EMBL/GenBank/DDBJ databases">
        <title>Leptobacterium flavescens.</title>
        <authorList>
            <person name="Wang G."/>
        </authorList>
    </citation>
    <scope>NUCLEOTIDE SEQUENCE [LARGE SCALE GENOMIC DNA]</scope>
    <source>
        <strain evidence="3 4">KCTC 22160</strain>
    </source>
</reference>
<evidence type="ECO:0008006" key="5">
    <source>
        <dbReference type="Google" id="ProtNLM"/>
    </source>
</evidence>
<organism evidence="3 4">
    <name type="scientific">Leptobacterium flavescens</name>
    <dbReference type="NCBI Taxonomy" id="472055"/>
    <lineage>
        <taxon>Bacteria</taxon>
        <taxon>Pseudomonadati</taxon>
        <taxon>Bacteroidota</taxon>
        <taxon>Flavobacteriia</taxon>
        <taxon>Flavobacteriales</taxon>
        <taxon>Flavobacteriaceae</taxon>
        <taxon>Leptobacterium</taxon>
    </lineage>
</organism>
<keyword evidence="2" id="KW-1133">Transmembrane helix</keyword>
<feature type="compositionally biased region" description="Acidic residues" evidence="1">
    <location>
        <begin position="99"/>
        <end position="123"/>
    </location>
</feature>
<name>A0A6P0URI3_9FLAO</name>
<feature type="compositionally biased region" description="Polar residues" evidence="1">
    <location>
        <begin position="148"/>
        <end position="161"/>
    </location>
</feature>
<dbReference type="AlphaFoldDB" id="A0A6P0URI3"/>
<gene>
    <name evidence="3" type="ORF">GWK08_14075</name>
</gene>
<keyword evidence="4" id="KW-1185">Reference proteome</keyword>
<keyword evidence="2" id="KW-0472">Membrane</keyword>
<dbReference type="EMBL" id="JAABOO010000003">
    <property type="protein sequence ID" value="NER14578.1"/>
    <property type="molecule type" value="Genomic_DNA"/>
</dbReference>
<feature type="region of interest" description="Disordered" evidence="1">
    <location>
        <begin position="93"/>
        <end position="161"/>
    </location>
</feature>
<sequence length="256" mass="28858">MSLNDKQLSFIITFFVMSIVALVLFNIHLSGIKEPEYLLELAPEELWEEIPEPIIEEKVEQELVKTHMAYNEAAKSRFDKELDEFKTLEELMEEAKEAESEDTENTDDTSNEDSDNENNDDEKDFLTSSGGSGSINSASKVKKRTLDSDGNNTTEEISKNNVANRNTSISYSLKDRMHRKLPNPIYTCAQNGKIVINIKVDNQGNVIEATFNQASSNSRNGCLVDNAIAYALKAKFENNSGKREQIGTITYLFQNH</sequence>
<feature type="transmembrane region" description="Helical" evidence="2">
    <location>
        <begin position="7"/>
        <end position="29"/>
    </location>
</feature>
<evidence type="ECO:0000256" key="2">
    <source>
        <dbReference type="SAM" id="Phobius"/>
    </source>
</evidence>
<protein>
    <recommendedName>
        <fullName evidence="5">Energy transducer TonB</fullName>
    </recommendedName>
</protein>
<evidence type="ECO:0000313" key="4">
    <source>
        <dbReference type="Proteomes" id="UP000468581"/>
    </source>
</evidence>
<dbReference type="RefSeq" id="WP_163607863.1">
    <property type="nucleotide sequence ID" value="NZ_JAABOO010000003.1"/>
</dbReference>
<accession>A0A6P0URI3</accession>
<evidence type="ECO:0000313" key="3">
    <source>
        <dbReference type="EMBL" id="NER14578.1"/>
    </source>
</evidence>